<evidence type="ECO:0008006" key="3">
    <source>
        <dbReference type="Google" id="ProtNLM"/>
    </source>
</evidence>
<reference evidence="2" key="1">
    <citation type="submission" date="2016-10" db="EMBL/GenBank/DDBJ databases">
        <authorList>
            <person name="Varghese N."/>
            <person name="Submissions S."/>
        </authorList>
    </citation>
    <scope>NUCLEOTIDE SEQUENCE [LARGE SCALE GENOMIC DNA]</scope>
    <source>
        <strain evidence="2">CGMCC 1.10370</strain>
    </source>
</reference>
<name>A0A1I1PQ62_9FLAO</name>
<proteinExistence type="predicted"/>
<dbReference type="AlphaFoldDB" id="A0A1I1PQ62"/>
<dbReference type="STRING" id="739143.SAMN05216297_104304"/>
<dbReference type="Proteomes" id="UP000199672">
    <property type="component" value="Unassembled WGS sequence"/>
</dbReference>
<evidence type="ECO:0000313" key="2">
    <source>
        <dbReference type="Proteomes" id="UP000199672"/>
    </source>
</evidence>
<organism evidence="1 2">
    <name type="scientific">Flavobacterium phragmitis</name>
    <dbReference type="NCBI Taxonomy" id="739143"/>
    <lineage>
        <taxon>Bacteria</taxon>
        <taxon>Pseudomonadati</taxon>
        <taxon>Bacteroidota</taxon>
        <taxon>Flavobacteriia</taxon>
        <taxon>Flavobacteriales</taxon>
        <taxon>Flavobacteriaceae</taxon>
        <taxon>Flavobacterium</taxon>
    </lineage>
</organism>
<keyword evidence="2" id="KW-1185">Reference proteome</keyword>
<evidence type="ECO:0000313" key="1">
    <source>
        <dbReference type="EMBL" id="SFD11842.1"/>
    </source>
</evidence>
<sequence>MQKGGDIFSLDQYYGQNSGLYESTAGYNELGNPVRNTLANGGGVILPGVNADGTPNTTRTPSPEVAGGIYGYTKNPQKAFIYDAGYIKLREASITYNFPSEMVSRMRLTGLKLSLVGSNLWIIHKNLPGADPESGLSSGNLSSGYSSGSLPTTRNIGCNLTLKF</sequence>
<dbReference type="EMBL" id="FOMH01000004">
    <property type="protein sequence ID" value="SFD11842.1"/>
    <property type="molecule type" value="Genomic_DNA"/>
</dbReference>
<dbReference type="RefSeq" id="WP_244165351.1">
    <property type="nucleotide sequence ID" value="NZ_FOMH01000004.1"/>
</dbReference>
<protein>
    <recommendedName>
        <fullName evidence="3">TonB-linked outer membrane protein, SusC/RagA family</fullName>
    </recommendedName>
</protein>
<accession>A0A1I1PQ62</accession>
<gene>
    <name evidence="1" type="ORF">SAMN05216297_104304</name>
</gene>